<dbReference type="EMBL" id="LCKF01000023">
    <property type="protein sequence ID" value="KKT90876.1"/>
    <property type="molecule type" value="Genomic_DNA"/>
</dbReference>
<dbReference type="PANTHER" id="PTHR43330:SF27">
    <property type="entry name" value="METHIONINE AMINOPEPTIDASE"/>
    <property type="match status" value="1"/>
</dbReference>
<evidence type="ECO:0000313" key="9">
    <source>
        <dbReference type="EMBL" id="KKT90876.1"/>
    </source>
</evidence>
<evidence type="ECO:0000256" key="4">
    <source>
        <dbReference type="ARBA" id="ARBA00022723"/>
    </source>
</evidence>
<name>A0A0G1L4G4_9BACT</name>
<organism evidence="9 10">
    <name type="scientific">Candidatus Jorgensenbacteria bacterium GW2011_GWA2_45_13</name>
    <dbReference type="NCBI Taxonomy" id="1618662"/>
    <lineage>
        <taxon>Bacteria</taxon>
        <taxon>Candidatus Joergenseniibacteriota</taxon>
    </lineage>
</organism>
<dbReference type="InterPro" id="IPR002467">
    <property type="entry name" value="Pept_M24A_MAP1"/>
</dbReference>
<dbReference type="GO" id="GO:0004239">
    <property type="term" value="F:initiator methionyl aminopeptidase activity"/>
    <property type="evidence" value="ECO:0007669"/>
    <property type="project" value="UniProtKB-UniRule"/>
</dbReference>
<dbReference type="EC" id="3.4.11.18" evidence="6 7"/>
<feature type="domain" description="Peptidase M24" evidence="8">
    <location>
        <begin position="13"/>
        <end position="245"/>
    </location>
</feature>
<feature type="binding site" evidence="6">
    <location>
        <position position="84"/>
    </location>
    <ligand>
        <name>substrate</name>
    </ligand>
</feature>
<dbReference type="HAMAP" id="MF_01974">
    <property type="entry name" value="MetAP_1"/>
    <property type="match status" value="1"/>
</dbReference>
<keyword evidence="2 6" id="KW-0031">Aminopeptidase</keyword>
<dbReference type="Gene3D" id="3.90.230.10">
    <property type="entry name" value="Creatinase/methionine aminopeptidase superfamily"/>
    <property type="match status" value="1"/>
</dbReference>
<dbReference type="SUPFAM" id="SSF55920">
    <property type="entry name" value="Creatinase/aminopeptidase"/>
    <property type="match status" value="1"/>
</dbReference>
<dbReference type="AlphaFoldDB" id="A0A0G1L4G4"/>
<evidence type="ECO:0000256" key="2">
    <source>
        <dbReference type="ARBA" id="ARBA00022438"/>
    </source>
</evidence>
<proteinExistence type="inferred from homology"/>
<dbReference type="NCBIfam" id="TIGR00500">
    <property type="entry name" value="met_pdase_I"/>
    <property type="match status" value="1"/>
</dbReference>
<comment type="function">
    <text evidence="1 6">Removes the N-terminal methionine from nascent proteins. The N-terminal methionine is often cleaved when the second residue in the primary sequence is small and uncharged (Met-Ala-, Cys, Gly, Pro, Ser, Thr, or Val). Requires deformylation of the N(alpha)-formylated initiator methionine before it can be hydrolyzed.</text>
</comment>
<feature type="binding site" evidence="6">
    <location>
        <position position="101"/>
    </location>
    <ligand>
        <name>a divalent metal cation</name>
        <dbReference type="ChEBI" id="CHEBI:60240"/>
        <label>1</label>
    </ligand>
</feature>
<dbReference type="InterPro" id="IPR001714">
    <property type="entry name" value="Pept_M24_MAP"/>
</dbReference>
<keyword evidence="3 6" id="KW-0645">Protease</keyword>
<evidence type="ECO:0000256" key="7">
    <source>
        <dbReference type="RuleBase" id="RU003653"/>
    </source>
</evidence>
<feature type="binding site" evidence="6">
    <location>
        <position position="175"/>
    </location>
    <ligand>
        <name>a divalent metal cation</name>
        <dbReference type="ChEBI" id="CHEBI:60240"/>
        <label>2</label>
        <note>catalytic</note>
    </ligand>
</feature>
<dbReference type="PANTHER" id="PTHR43330">
    <property type="entry name" value="METHIONINE AMINOPEPTIDASE"/>
    <property type="match status" value="1"/>
</dbReference>
<dbReference type="Proteomes" id="UP000033966">
    <property type="component" value="Unassembled WGS sequence"/>
</dbReference>
<evidence type="ECO:0000256" key="1">
    <source>
        <dbReference type="ARBA" id="ARBA00002521"/>
    </source>
</evidence>
<evidence type="ECO:0000313" key="10">
    <source>
        <dbReference type="Proteomes" id="UP000033966"/>
    </source>
</evidence>
<dbReference type="GO" id="GO:0046872">
    <property type="term" value="F:metal ion binding"/>
    <property type="evidence" value="ECO:0007669"/>
    <property type="project" value="UniProtKB-UniRule"/>
</dbReference>
<comment type="caution">
    <text evidence="9">The sequence shown here is derived from an EMBL/GenBank/DDBJ whole genome shotgun (WGS) entry which is preliminary data.</text>
</comment>
<dbReference type="PRINTS" id="PR00599">
    <property type="entry name" value="MAPEPTIDASE"/>
</dbReference>
<dbReference type="GO" id="GO:0006508">
    <property type="term" value="P:proteolysis"/>
    <property type="evidence" value="ECO:0007669"/>
    <property type="project" value="UniProtKB-KW"/>
</dbReference>
<reference evidence="9 10" key="1">
    <citation type="journal article" date="2015" name="Nature">
        <title>rRNA introns, odd ribosomes, and small enigmatic genomes across a large radiation of phyla.</title>
        <authorList>
            <person name="Brown C.T."/>
            <person name="Hug L.A."/>
            <person name="Thomas B.C."/>
            <person name="Sharon I."/>
            <person name="Castelle C.J."/>
            <person name="Singh A."/>
            <person name="Wilkins M.J."/>
            <person name="Williams K.H."/>
            <person name="Banfield J.F."/>
        </authorList>
    </citation>
    <scope>NUCLEOTIDE SEQUENCE [LARGE SCALE GENOMIC DNA]</scope>
</reference>
<dbReference type="GO" id="GO:0005829">
    <property type="term" value="C:cytosol"/>
    <property type="evidence" value="ECO:0007669"/>
    <property type="project" value="TreeGrafter"/>
</dbReference>
<gene>
    <name evidence="6" type="primary">map</name>
    <name evidence="9" type="ORF">UW92_C0023G0001</name>
</gene>
<feature type="binding site" evidence="6">
    <location>
        <position position="112"/>
    </location>
    <ligand>
        <name>a divalent metal cation</name>
        <dbReference type="ChEBI" id="CHEBI:60240"/>
        <label>2</label>
        <note>catalytic</note>
    </ligand>
</feature>
<dbReference type="CDD" id="cd01086">
    <property type="entry name" value="MetAP1"/>
    <property type="match status" value="1"/>
</dbReference>
<keyword evidence="4 6" id="KW-0479">Metal-binding</keyword>
<dbReference type="InterPro" id="IPR036005">
    <property type="entry name" value="Creatinase/aminopeptidase-like"/>
</dbReference>
<evidence type="ECO:0000256" key="5">
    <source>
        <dbReference type="ARBA" id="ARBA00022801"/>
    </source>
</evidence>
<comment type="cofactor">
    <cofactor evidence="6">
        <name>Co(2+)</name>
        <dbReference type="ChEBI" id="CHEBI:48828"/>
    </cofactor>
    <cofactor evidence="6">
        <name>Zn(2+)</name>
        <dbReference type="ChEBI" id="CHEBI:29105"/>
    </cofactor>
    <cofactor evidence="6">
        <name>Mn(2+)</name>
        <dbReference type="ChEBI" id="CHEBI:29035"/>
    </cofactor>
    <cofactor evidence="6">
        <name>Fe(2+)</name>
        <dbReference type="ChEBI" id="CHEBI:29033"/>
    </cofactor>
    <text evidence="6">Binds 2 divalent metal cations per subunit. Has a high-affinity and a low affinity metal-binding site. The true nature of the physiological cofactor is under debate. The enzyme is active with cobalt, zinc, manganese or divalent iron ions. Most likely, methionine aminopeptidases function as mononuclear Fe(2+)-metalloproteases under physiological conditions, and the catalytically relevant metal-binding site has been assigned to the histidine-containing high-affinity site.</text>
</comment>
<comment type="subunit">
    <text evidence="6">Monomer.</text>
</comment>
<evidence type="ECO:0000256" key="6">
    <source>
        <dbReference type="HAMAP-Rule" id="MF_01974"/>
    </source>
</evidence>
<sequence>MSILLKSERDIEMLRVSGGVLARILNTLAASAKEGVHLTELDAQARELLRGEGARAAFLGYQPEGSARAYPAALCTSVNNQIVHGVPSKYALKEGDILKIDFGVDYKGFITDGALTVGVGKVSKTAKRLMKVTQEALADGIAACVLGAHLGDIGYAIEKHAVKNGFGIASGLTGHGVGFALHEDPTVYNFGKKGEGMKIVPGLVIAIEPMFTAGTGDVTQIKDESYTTRDGSIAAHFEHTVAITERGTEILTE</sequence>
<dbReference type="PATRIC" id="fig|1618662.3.peg.456"/>
<evidence type="ECO:0000259" key="8">
    <source>
        <dbReference type="Pfam" id="PF00557"/>
    </source>
</evidence>
<feature type="binding site" evidence="6">
    <location>
        <position position="208"/>
    </location>
    <ligand>
        <name>a divalent metal cation</name>
        <dbReference type="ChEBI" id="CHEBI:60240"/>
        <label>2</label>
        <note>catalytic</note>
    </ligand>
</feature>
<dbReference type="Pfam" id="PF00557">
    <property type="entry name" value="Peptidase_M24"/>
    <property type="match status" value="1"/>
</dbReference>
<feature type="binding site" evidence="6">
    <location>
        <position position="238"/>
    </location>
    <ligand>
        <name>a divalent metal cation</name>
        <dbReference type="ChEBI" id="CHEBI:60240"/>
        <label>1</label>
    </ligand>
</feature>
<keyword evidence="5 6" id="KW-0378">Hydrolase</keyword>
<comment type="similarity">
    <text evidence="6">Belongs to the peptidase M24A family. Methionine aminopeptidase type 1 subfamily.</text>
</comment>
<accession>A0A0G1L4G4</accession>
<feature type="binding site" evidence="6">
    <location>
        <position position="182"/>
    </location>
    <ligand>
        <name>substrate</name>
    </ligand>
</feature>
<evidence type="ECO:0000256" key="3">
    <source>
        <dbReference type="ARBA" id="ARBA00022670"/>
    </source>
</evidence>
<dbReference type="GO" id="GO:0070006">
    <property type="term" value="F:metalloaminopeptidase activity"/>
    <property type="evidence" value="ECO:0007669"/>
    <property type="project" value="UniProtKB-UniRule"/>
</dbReference>
<feature type="binding site" evidence="6">
    <location>
        <position position="238"/>
    </location>
    <ligand>
        <name>a divalent metal cation</name>
        <dbReference type="ChEBI" id="CHEBI:60240"/>
        <label>2</label>
        <note>catalytic</note>
    </ligand>
</feature>
<comment type="catalytic activity">
    <reaction evidence="6 7">
        <text>Release of N-terminal amino acids, preferentially methionine, from peptides and arylamides.</text>
        <dbReference type="EC" id="3.4.11.18"/>
    </reaction>
</comment>
<feature type="binding site" evidence="6">
    <location>
        <position position="112"/>
    </location>
    <ligand>
        <name>a divalent metal cation</name>
        <dbReference type="ChEBI" id="CHEBI:60240"/>
        <label>1</label>
    </ligand>
</feature>
<protein>
    <recommendedName>
        <fullName evidence="6 7">Methionine aminopeptidase</fullName>
        <shortName evidence="6">MAP</shortName>
        <shortName evidence="6">MetAP</shortName>
        <ecNumber evidence="6 7">3.4.11.18</ecNumber>
    </recommendedName>
    <alternativeName>
        <fullName evidence="6">Peptidase M</fullName>
    </alternativeName>
</protein>
<dbReference type="InterPro" id="IPR000994">
    <property type="entry name" value="Pept_M24"/>
</dbReference>